<reference evidence="1 2" key="1">
    <citation type="journal article" date="2020" name="Microorganisms">
        <title>Osmotic Adaptation and Compatible Solute Biosynthesis of Phototrophic Bacteria as Revealed from Genome Analyses.</title>
        <authorList>
            <person name="Imhoff J.F."/>
            <person name="Rahn T."/>
            <person name="Kunzel S."/>
            <person name="Keller A."/>
            <person name="Neulinger S.C."/>
        </authorList>
    </citation>
    <scope>NUCLEOTIDE SEQUENCE [LARGE SCALE GENOMIC DNA]</scope>
    <source>
        <strain evidence="1 2">DSM 9895</strain>
    </source>
</reference>
<dbReference type="EMBL" id="NRRL01000003">
    <property type="protein sequence ID" value="MBK1667059.1"/>
    <property type="molecule type" value="Genomic_DNA"/>
</dbReference>
<evidence type="ECO:0000313" key="2">
    <source>
        <dbReference type="Proteomes" id="UP001296873"/>
    </source>
</evidence>
<dbReference type="Proteomes" id="UP001296873">
    <property type="component" value="Unassembled WGS sequence"/>
</dbReference>
<name>A0ABS1D9G0_9PROT</name>
<proteinExistence type="predicted"/>
<organism evidence="1 2">
    <name type="scientific">Rhodovibrio sodomensis</name>
    <dbReference type="NCBI Taxonomy" id="1088"/>
    <lineage>
        <taxon>Bacteria</taxon>
        <taxon>Pseudomonadati</taxon>
        <taxon>Pseudomonadota</taxon>
        <taxon>Alphaproteobacteria</taxon>
        <taxon>Rhodospirillales</taxon>
        <taxon>Rhodovibrionaceae</taxon>
        <taxon>Rhodovibrio</taxon>
    </lineage>
</organism>
<evidence type="ECO:0000313" key="1">
    <source>
        <dbReference type="EMBL" id="MBK1667059.1"/>
    </source>
</evidence>
<protein>
    <submittedName>
        <fullName evidence="1">Uncharacterized protein</fullName>
    </submittedName>
</protein>
<keyword evidence="2" id="KW-1185">Reference proteome</keyword>
<accession>A0ABS1D9G0</accession>
<comment type="caution">
    <text evidence="1">The sequence shown here is derived from an EMBL/GenBank/DDBJ whole genome shotgun (WGS) entry which is preliminary data.</text>
</comment>
<sequence>MHDKTTWREMLTAALDQHDESWSDVEDIRTPHAGALDQPFPRDHGGPHGPGPITLWTSRTVYQSHETEGLDHLVALPRNPAAPLDFAEITSTYAQRLIARIRLKPTTHDALDLRDTLSPLLRRLQSERMLRQDLTQQYAAALRLLSNLIETASRHAVDQNLETVCREACGDLHREAVHLTDTLSDLMQQQAIGISSPAEDAKKLSKPQIKLLRLAETRLVDANADASLKTAISLVERGLLRERPAARPMFEITSYGRQVGIVLIGLNPDRKAG</sequence>
<dbReference type="RefSeq" id="WP_200339120.1">
    <property type="nucleotide sequence ID" value="NZ_NRRL01000003.1"/>
</dbReference>
<gene>
    <name evidence="1" type="ORF">CKO28_03240</name>
</gene>